<dbReference type="Proteomes" id="UP000751518">
    <property type="component" value="Unassembled WGS sequence"/>
</dbReference>
<name>A0A955LL75_UNCKA</name>
<evidence type="ECO:0000313" key="2">
    <source>
        <dbReference type="EMBL" id="MCA9392249.1"/>
    </source>
</evidence>
<accession>A0A955LL75</accession>
<proteinExistence type="predicted"/>
<keyword evidence="1" id="KW-0378">Hydrolase</keyword>
<protein>
    <submittedName>
        <fullName evidence="2">Sortase</fullName>
    </submittedName>
</protein>
<sequence>KNTFYNLDKLETGDVFIIVYQGYAYKYEVTGSEVVKPEEFGVTGENATYDDVVLYTCTPLWTAAKRLLVHSKPVSFY</sequence>
<dbReference type="Pfam" id="PF04203">
    <property type="entry name" value="Sortase"/>
    <property type="match status" value="1"/>
</dbReference>
<evidence type="ECO:0000313" key="3">
    <source>
        <dbReference type="Proteomes" id="UP000751518"/>
    </source>
</evidence>
<reference evidence="2" key="2">
    <citation type="journal article" date="2021" name="Microbiome">
        <title>Successional dynamics and alternative stable states in a saline activated sludge microbial community over 9 years.</title>
        <authorList>
            <person name="Wang Y."/>
            <person name="Ye J."/>
            <person name="Ju F."/>
            <person name="Liu L."/>
            <person name="Boyd J.A."/>
            <person name="Deng Y."/>
            <person name="Parks D.H."/>
            <person name="Jiang X."/>
            <person name="Yin X."/>
            <person name="Woodcroft B.J."/>
            <person name="Tyson G.W."/>
            <person name="Hugenholtz P."/>
            <person name="Polz M.F."/>
            <person name="Zhang T."/>
        </authorList>
    </citation>
    <scope>NUCLEOTIDE SEQUENCE</scope>
    <source>
        <strain evidence="2">HKST-UBA03</strain>
    </source>
</reference>
<evidence type="ECO:0000256" key="1">
    <source>
        <dbReference type="ARBA" id="ARBA00022801"/>
    </source>
</evidence>
<dbReference type="NCBIfam" id="TIGR01076">
    <property type="entry name" value="sortase_fam"/>
    <property type="match status" value="1"/>
</dbReference>
<comment type="caution">
    <text evidence="2">The sequence shown here is derived from an EMBL/GenBank/DDBJ whole genome shotgun (WGS) entry which is preliminary data.</text>
</comment>
<dbReference type="EMBL" id="JAGQKZ010000030">
    <property type="protein sequence ID" value="MCA9392249.1"/>
    <property type="molecule type" value="Genomic_DNA"/>
</dbReference>
<dbReference type="SUPFAM" id="SSF63817">
    <property type="entry name" value="Sortase"/>
    <property type="match status" value="1"/>
</dbReference>
<feature type="non-terminal residue" evidence="2">
    <location>
        <position position="1"/>
    </location>
</feature>
<dbReference type="AlphaFoldDB" id="A0A955LL75"/>
<gene>
    <name evidence="2" type="ORF">KC614_03540</name>
</gene>
<dbReference type="InterPro" id="IPR023365">
    <property type="entry name" value="Sortase_dom-sf"/>
</dbReference>
<dbReference type="Gene3D" id="2.40.260.10">
    <property type="entry name" value="Sortase"/>
    <property type="match status" value="1"/>
</dbReference>
<organism evidence="2 3">
    <name type="scientific">candidate division WWE3 bacterium</name>
    <dbReference type="NCBI Taxonomy" id="2053526"/>
    <lineage>
        <taxon>Bacteria</taxon>
        <taxon>Katanobacteria</taxon>
    </lineage>
</organism>
<dbReference type="GO" id="GO:0016787">
    <property type="term" value="F:hydrolase activity"/>
    <property type="evidence" value="ECO:0007669"/>
    <property type="project" value="UniProtKB-KW"/>
</dbReference>
<dbReference type="InterPro" id="IPR005754">
    <property type="entry name" value="Sortase"/>
</dbReference>
<reference evidence="2" key="1">
    <citation type="submission" date="2020-04" db="EMBL/GenBank/DDBJ databases">
        <authorList>
            <person name="Zhang T."/>
        </authorList>
    </citation>
    <scope>NUCLEOTIDE SEQUENCE</scope>
    <source>
        <strain evidence="2">HKST-UBA03</strain>
    </source>
</reference>